<dbReference type="Pfam" id="PF00440">
    <property type="entry name" value="TetR_N"/>
    <property type="match status" value="1"/>
</dbReference>
<dbReference type="RefSeq" id="WP_275416883.1">
    <property type="nucleotide sequence ID" value="NZ_CP106878.1"/>
</dbReference>
<dbReference type="EMBL" id="CP106878">
    <property type="protein sequence ID" value="WAA09098.1"/>
    <property type="molecule type" value="Genomic_DNA"/>
</dbReference>
<dbReference type="InterPro" id="IPR009057">
    <property type="entry name" value="Homeodomain-like_sf"/>
</dbReference>
<reference evidence="6" key="1">
    <citation type="submission" date="2022-09" db="EMBL/GenBank/DDBJ databases">
        <title>Complete Genomes of Fervidibacillus albus and Fervidibacillus halotolerans isolated from tidal flat sediments.</title>
        <authorList>
            <person name="Kwon K.K."/>
            <person name="Yang S.-H."/>
            <person name="Park M.J."/>
            <person name="Oh H.-M."/>
        </authorList>
    </citation>
    <scope>NUCLEOTIDE SEQUENCE</scope>
    <source>
        <strain evidence="6">MEBiC13591</strain>
    </source>
</reference>
<feature type="domain" description="HTH tetR-type" evidence="5">
    <location>
        <begin position="2"/>
        <end position="62"/>
    </location>
</feature>
<evidence type="ECO:0000256" key="3">
    <source>
        <dbReference type="PROSITE-ProRule" id="PRU00335"/>
    </source>
</evidence>
<dbReference type="PRINTS" id="PR00455">
    <property type="entry name" value="HTHTETR"/>
</dbReference>
<name>A0A9E8LT30_9BACI</name>
<dbReference type="PROSITE" id="PS50977">
    <property type="entry name" value="HTH_TETR_2"/>
    <property type="match status" value="1"/>
</dbReference>
<feature type="DNA-binding region" description="H-T-H motif" evidence="3">
    <location>
        <begin position="25"/>
        <end position="44"/>
    </location>
</feature>
<keyword evidence="7" id="KW-1185">Reference proteome</keyword>
<feature type="coiled-coil region" evidence="4">
    <location>
        <begin position="209"/>
        <end position="236"/>
    </location>
</feature>
<keyword evidence="1" id="KW-0678">Repressor</keyword>
<dbReference type="PANTHER" id="PTHR43479">
    <property type="entry name" value="ACREF/ENVCD OPERON REPRESSOR-RELATED"/>
    <property type="match status" value="1"/>
</dbReference>
<dbReference type="InterPro" id="IPR001647">
    <property type="entry name" value="HTH_TetR"/>
</dbReference>
<dbReference type="InterPro" id="IPR050624">
    <property type="entry name" value="HTH-type_Tx_Regulator"/>
</dbReference>
<keyword evidence="2 3" id="KW-0238">DNA-binding</keyword>
<proteinExistence type="predicted"/>
<evidence type="ECO:0000313" key="6">
    <source>
        <dbReference type="EMBL" id="WAA09098.1"/>
    </source>
</evidence>
<dbReference type="AlphaFoldDB" id="A0A9E8LT30"/>
<dbReference type="Proteomes" id="UP001164718">
    <property type="component" value="Chromosome"/>
</dbReference>
<accession>A0A9E8LT30</accession>
<dbReference type="KEGG" id="faf:OE104_10930"/>
<dbReference type="InterPro" id="IPR023772">
    <property type="entry name" value="DNA-bd_HTH_TetR-type_CS"/>
</dbReference>
<dbReference type="PROSITE" id="PS01081">
    <property type="entry name" value="HTH_TETR_1"/>
    <property type="match status" value="1"/>
</dbReference>
<organism evidence="6 7">
    <name type="scientific">Fervidibacillus albus</name>
    <dbReference type="NCBI Taxonomy" id="2980026"/>
    <lineage>
        <taxon>Bacteria</taxon>
        <taxon>Bacillati</taxon>
        <taxon>Bacillota</taxon>
        <taxon>Bacilli</taxon>
        <taxon>Bacillales</taxon>
        <taxon>Bacillaceae</taxon>
        <taxon>Fervidibacillus</taxon>
    </lineage>
</organism>
<dbReference type="SUPFAM" id="SSF46689">
    <property type="entry name" value="Homeodomain-like"/>
    <property type="match status" value="1"/>
</dbReference>
<dbReference type="GO" id="GO:0003677">
    <property type="term" value="F:DNA binding"/>
    <property type="evidence" value="ECO:0007669"/>
    <property type="project" value="UniProtKB-UniRule"/>
</dbReference>
<protein>
    <submittedName>
        <fullName evidence="6">TetR/AcrR family transcriptional regulator</fullName>
    </submittedName>
</protein>
<evidence type="ECO:0000256" key="2">
    <source>
        <dbReference type="ARBA" id="ARBA00023125"/>
    </source>
</evidence>
<sequence length="277" mass="32267">MNNRKKHVMETAHAIFVEKGFVETSVQEILEKSGISKGTFYNYFPSKKELLINIFEKIQTETERRRIEVLAGKKKNDKNGFVKQIQVKMEVGMENKLFSLFNSVLLSKDEELKKIVEQHQLDELKWLQQRIVDIFGQHVQPYSLDLAILFYGMLHNALHFSTNAGLKMEIDKIITYMMHRIDNMVPALIATNEQLFDIQLLTRLKSKTLSKQRQKKEKLLQKIETLLSTADCMQKELLSFVKEELQAPVPRKAVVYAVLKGIDLEELKEGIHELFEE</sequence>
<evidence type="ECO:0000256" key="4">
    <source>
        <dbReference type="SAM" id="Coils"/>
    </source>
</evidence>
<dbReference type="Gene3D" id="1.10.357.10">
    <property type="entry name" value="Tetracycline Repressor, domain 2"/>
    <property type="match status" value="1"/>
</dbReference>
<keyword evidence="4" id="KW-0175">Coiled coil</keyword>
<evidence type="ECO:0000313" key="7">
    <source>
        <dbReference type="Proteomes" id="UP001164718"/>
    </source>
</evidence>
<gene>
    <name evidence="6" type="ORF">OE104_10930</name>
</gene>
<evidence type="ECO:0000259" key="5">
    <source>
        <dbReference type="PROSITE" id="PS50977"/>
    </source>
</evidence>
<dbReference type="PANTHER" id="PTHR43479:SF22">
    <property type="entry name" value="TRANSCRIPTIONAL REGULATOR, TETR FAMILY"/>
    <property type="match status" value="1"/>
</dbReference>
<evidence type="ECO:0000256" key="1">
    <source>
        <dbReference type="ARBA" id="ARBA00022491"/>
    </source>
</evidence>